<dbReference type="GO" id="GO:0005737">
    <property type="term" value="C:cytoplasm"/>
    <property type="evidence" value="ECO:0007669"/>
    <property type="project" value="TreeGrafter"/>
</dbReference>
<evidence type="ECO:0000256" key="6">
    <source>
        <dbReference type="SAM" id="MobiDB-lite"/>
    </source>
</evidence>
<keyword evidence="3" id="KW-0812">Transmembrane</keyword>
<name>A0A139AIF9_GONPJ</name>
<feature type="compositionally biased region" description="Low complexity" evidence="6">
    <location>
        <begin position="410"/>
        <end position="433"/>
    </location>
</feature>
<dbReference type="OrthoDB" id="430207at2759"/>
<reference evidence="7 8" key="1">
    <citation type="journal article" date="2015" name="Genome Biol. Evol.">
        <title>Phylogenomic analyses indicate that early fungi evolved digesting cell walls of algal ancestors of land plants.</title>
        <authorList>
            <person name="Chang Y."/>
            <person name="Wang S."/>
            <person name="Sekimoto S."/>
            <person name="Aerts A.L."/>
            <person name="Choi C."/>
            <person name="Clum A."/>
            <person name="LaButti K.M."/>
            <person name="Lindquist E.A."/>
            <person name="Yee Ngan C."/>
            <person name="Ohm R.A."/>
            <person name="Salamov A.A."/>
            <person name="Grigoriev I.V."/>
            <person name="Spatafora J.W."/>
            <person name="Berbee M.L."/>
        </authorList>
    </citation>
    <scope>NUCLEOTIDE SEQUENCE [LARGE SCALE GENOMIC DNA]</scope>
    <source>
        <strain evidence="7 8">JEL478</strain>
    </source>
</reference>
<dbReference type="STRING" id="1344416.A0A139AIF9"/>
<dbReference type="InterPro" id="IPR007248">
    <property type="entry name" value="Mpv17_PMP22"/>
</dbReference>
<feature type="compositionally biased region" description="Low complexity" evidence="6">
    <location>
        <begin position="508"/>
        <end position="520"/>
    </location>
</feature>
<evidence type="ECO:0000313" key="7">
    <source>
        <dbReference type="EMBL" id="KXS16213.1"/>
    </source>
</evidence>
<feature type="region of interest" description="Disordered" evidence="6">
    <location>
        <begin position="459"/>
        <end position="538"/>
    </location>
</feature>
<dbReference type="Proteomes" id="UP000070544">
    <property type="component" value="Unassembled WGS sequence"/>
</dbReference>
<evidence type="ECO:0000256" key="5">
    <source>
        <dbReference type="ARBA" id="ARBA00023136"/>
    </source>
</evidence>
<comment type="similarity">
    <text evidence="2">Belongs to the peroxisomal membrane protein PXMP2/4 family.</text>
</comment>
<dbReference type="PANTHER" id="PTHR11266:SF116">
    <property type="entry name" value="MPV17-LIKE PROTEIN"/>
    <property type="match status" value="1"/>
</dbReference>
<feature type="region of interest" description="Disordered" evidence="6">
    <location>
        <begin position="344"/>
        <end position="442"/>
    </location>
</feature>
<evidence type="ECO:0000256" key="1">
    <source>
        <dbReference type="ARBA" id="ARBA00004141"/>
    </source>
</evidence>
<organism evidence="7 8">
    <name type="scientific">Gonapodya prolifera (strain JEL478)</name>
    <name type="common">Monoblepharis prolifera</name>
    <dbReference type="NCBI Taxonomy" id="1344416"/>
    <lineage>
        <taxon>Eukaryota</taxon>
        <taxon>Fungi</taxon>
        <taxon>Fungi incertae sedis</taxon>
        <taxon>Chytridiomycota</taxon>
        <taxon>Chytridiomycota incertae sedis</taxon>
        <taxon>Monoblepharidomycetes</taxon>
        <taxon>Monoblepharidales</taxon>
        <taxon>Gonapodyaceae</taxon>
        <taxon>Gonapodya</taxon>
    </lineage>
</organism>
<keyword evidence="8" id="KW-1185">Reference proteome</keyword>
<dbReference type="EMBL" id="KQ965756">
    <property type="protein sequence ID" value="KXS16213.1"/>
    <property type="molecule type" value="Genomic_DNA"/>
</dbReference>
<dbReference type="PANTHER" id="PTHR11266">
    <property type="entry name" value="PEROXISOMAL MEMBRANE PROTEIN 2, PXMP2 MPV17"/>
    <property type="match status" value="1"/>
</dbReference>
<protein>
    <submittedName>
        <fullName evidence="7">Uncharacterized protein</fullName>
    </submittedName>
</protein>
<keyword evidence="5" id="KW-0472">Membrane</keyword>
<evidence type="ECO:0000256" key="3">
    <source>
        <dbReference type="ARBA" id="ARBA00022692"/>
    </source>
</evidence>
<keyword evidence="4" id="KW-1133">Transmembrane helix</keyword>
<sequence length="562" mass="60029">MNIVFGGAGPSAATRVFQFRYRDLPEVVRAGITAGSLVGVGDVLAQVASASTTSDSLSEDVQTKGHLGLVQFLRSIGSTHWTLPESFDWSRTGRLVFAATAFSGPYWHFGYRFIDKYISAPSQKVSLGKLGAALKKAALTLFVGAPHNPCYFGLLALLEGKSAEDIRNRAKLGRKVWVEGLVLWPFVNVTNFMFISPGIPRIAFGNSIGVVWNIYVSKALALDAARQAKLSNLAPITYSQESLWESSLTSDPIESSEAGLCSNQPSAPNSPHSYPPLRAIVNRPLLAPDPTRNVNRVPQPIPRLQPVVGLPSVVPTARDVHSRSITQPLFHNEEYTVELEAPIVRPGKPSSRTAASITDETDITQTGRSTGTRRGSIALTLESTVPVLTSDPPTVPKSVLRTRRQSSIASQQQTPDTTDSTRPTPSDTPSSRPISFHVVPAPEPPVTFITGAFHVQEPAGLETSSSRPHSIILDGFPSPGTAAEHGGSSRRNSIIEPSTADNSSGANSPSLPRRSSISESSSEDHRPLTRKPSLRSIVDQTADVVDSLGGFGGLTPGWTGSG</sequence>
<evidence type="ECO:0000313" key="8">
    <source>
        <dbReference type="Proteomes" id="UP000070544"/>
    </source>
</evidence>
<comment type="subcellular location">
    <subcellularLocation>
        <location evidence="1">Membrane</location>
        <topology evidence="1">Multi-pass membrane protein</topology>
    </subcellularLocation>
</comment>
<feature type="compositionally biased region" description="Low complexity" evidence="6">
    <location>
        <begin position="366"/>
        <end position="376"/>
    </location>
</feature>
<accession>A0A139AIF9</accession>
<evidence type="ECO:0000256" key="4">
    <source>
        <dbReference type="ARBA" id="ARBA00022989"/>
    </source>
</evidence>
<feature type="compositionally biased region" description="Polar residues" evidence="6">
    <location>
        <begin position="489"/>
        <end position="507"/>
    </location>
</feature>
<proteinExistence type="inferred from homology"/>
<dbReference type="GO" id="GO:0016020">
    <property type="term" value="C:membrane"/>
    <property type="evidence" value="ECO:0007669"/>
    <property type="project" value="UniProtKB-SubCell"/>
</dbReference>
<dbReference type="AlphaFoldDB" id="A0A139AIF9"/>
<gene>
    <name evidence="7" type="ORF">M427DRAFT_56086</name>
</gene>
<dbReference type="Pfam" id="PF04117">
    <property type="entry name" value="Mpv17_PMP22"/>
    <property type="match status" value="1"/>
</dbReference>
<evidence type="ECO:0000256" key="2">
    <source>
        <dbReference type="ARBA" id="ARBA00006824"/>
    </source>
</evidence>